<dbReference type="Pfam" id="PF10152">
    <property type="entry name" value="CCDC53"/>
    <property type="match status" value="1"/>
</dbReference>
<dbReference type="SUPFAM" id="SSF57903">
    <property type="entry name" value="FYVE/PHD zinc finger"/>
    <property type="match status" value="1"/>
</dbReference>
<evidence type="ECO:0000313" key="9">
    <source>
        <dbReference type="EMBL" id="CCA20927.1"/>
    </source>
</evidence>
<feature type="domain" description="RUN" evidence="7">
    <location>
        <begin position="223"/>
        <end position="361"/>
    </location>
</feature>
<dbReference type="PROSITE" id="PS50178">
    <property type="entry name" value="ZF_FYVE"/>
    <property type="match status" value="1"/>
</dbReference>
<dbReference type="HOGENOM" id="CLU_004012_0_0_1"/>
<dbReference type="PROSITE" id="PS51444">
    <property type="entry name" value="FH2"/>
    <property type="match status" value="1"/>
</dbReference>
<reference evidence="9" key="1">
    <citation type="journal article" date="2011" name="PLoS Biol.">
        <title>Gene gain and loss during evolution of obligate parasitism in the white rust pathogen of Arabidopsis thaliana.</title>
        <authorList>
            <person name="Kemen E."/>
            <person name="Gardiner A."/>
            <person name="Schultz-Larsen T."/>
            <person name="Kemen A.C."/>
            <person name="Balmuth A.L."/>
            <person name="Robert-Seilaniantz A."/>
            <person name="Bailey K."/>
            <person name="Holub E."/>
            <person name="Studholme D.J."/>
            <person name="Maclean D."/>
            <person name="Jones J.D."/>
        </authorList>
    </citation>
    <scope>NUCLEOTIDE SEQUENCE</scope>
</reference>
<evidence type="ECO:0000256" key="5">
    <source>
        <dbReference type="SAM" id="MobiDB-lite"/>
    </source>
</evidence>
<feature type="region of interest" description="Disordered" evidence="5">
    <location>
        <begin position="1169"/>
        <end position="1189"/>
    </location>
</feature>
<dbReference type="SMART" id="SM00064">
    <property type="entry name" value="FYVE"/>
    <property type="match status" value="1"/>
</dbReference>
<dbReference type="SUPFAM" id="SSF140741">
    <property type="entry name" value="RUN domain-like"/>
    <property type="match status" value="1"/>
</dbReference>
<dbReference type="GO" id="GO:0008270">
    <property type="term" value="F:zinc ion binding"/>
    <property type="evidence" value="ECO:0007669"/>
    <property type="project" value="UniProtKB-KW"/>
</dbReference>
<dbReference type="SUPFAM" id="SSF101447">
    <property type="entry name" value="Formin homology 2 domain (FH2 domain)"/>
    <property type="match status" value="1"/>
</dbReference>
<evidence type="ECO:0000256" key="3">
    <source>
        <dbReference type="ARBA" id="ARBA00022833"/>
    </source>
</evidence>
<keyword evidence="1" id="KW-0479">Metal-binding</keyword>
<feature type="domain" description="FH2" evidence="8">
    <location>
        <begin position="800"/>
        <end position="1192"/>
    </location>
</feature>
<dbReference type="Pfam" id="PF02181">
    <property type="entry name" value="FH2"/>
    <property type="match status" value="1"/>
</dbReference>
<dbReference type="Pfam" id="PF01363">
    <property type="entry name" value="FYVE"/>
    <property type="match status" value="1"/>
</dbReference>
<gene>
    <name evidence="9" type="primary">AlNc14C107G6256</name>
    <name evidence="9" type="ORF">ALNC14_070700</name>
</gene>
<dbReference type="InterPro" id="IPR011011">
    <property type="entry name" value="Znf_FYVE_PHD"/>
</dbReference>
<dbReference type="InterPro" id="IPR042201">
    <property type="entry name" value="FH2_Formin_sf"/>
</dbReference>
<evidence type="ECO:0000259" key="6">
    <source>
        <dbReference type="PROSITE" id="PS50178"/>
    </source>
</evidence>
<dbReference type="InterPro" id="IPR015425">
    <property type="entry name" value="FH2_Formin"/>
</dbReference>
<proteinExistence type="predicted"/>
<evidence type="ECO:0000259" key="8">
    <source>
        <dbReference type="PROSITE" id="PS51444"/>
    </source>
</evidence>
<dbReference type="SMART" id="SM00498">
    <property type="entry name" value="FH2"/>
    <property type="match status" value="1"/>
</dbReference>
<dbReference type="GO" id="GO:0071203">
    <property type="term" value="C:WASH complex"/>
    <property type="evidence" value="ECO:0007669"/>
    <property type="project" value="InterPro"/>
</dbReference>
<dbReference type="InterPro" id="IPR013083">
    <property type="entry name" value="Znf_RING/FYVE/PHD"/>
</dbReference>
<feature type="domain" description="FYVE-type" evidence="6">
    <location>
        <begin position="652"/>
        <end position="710"/>
    </location>
</feature>
<dbReference type="InterPro" id="IPR000306">
    <property type="entry name" value="Znf_FYVE"/>
</dbReference>
<dbReference type="Gene3D" id="1.20.58.2220">
    <property type="entry name" value="Formin, FH2 domain"/>
    <property type="match status" value="1"/>
</dbReference>
<evidence type="ECO:0000259" key="7">
    <source>
        <dbReference type="PROSITE" id="PS50826"/>
    </source>
</evidence>
<dbReference type="InterPro" id="IPR019309">
    <property type="entry name" value="WASHC3"/>
</dbReference>
<organism evidence="9">
    <name type="scientific">Albugo laibachii Nc14</name>
    <dbReference type="NCBI Taxonomy" id="890382"/>
    <lineage>
        <taxon>Eukaryota</taxon>
        <taxon>Sar</taxon>
        <taxon>Stramenopiles</taxon>
        <taxon>Oomycota</taxon>
        <taxon>Peronosporomycetes</taxon>
        <taxon>Albuginales</taxon>
        <taxon>Albuginaceae</taxon>
        <taxon>Albugo</taxon>
    </lineage>
</organism>
<accession>F0WI49</accession>
<keyword evidence="2 4" id="KW-0863">Zinc-finger</keyword>
<reference evidence="9" key="2">
    <citation type="submission" date="2011-02" db="EMBL/GenBank/DDBJ databases">
        <authorList>
            <person name="MacLean D."/>
        </authorList>
    </citation>
    <scope>NUCLEOTIDE SEQUENCE</scope>
</reference>
<dbReference type="InterPro" id="IPR037213">
    <property type="entry name" value="Run_dom_sf"/>
</dbReference>
<name>F0WI49_9STRA</name>
<protein>
    <submittedName>
        <fullName evidence="9">Uncharacterized protein AlNc14C107G6256</fullName>
    </submittedName>
</protein>
<sequence>MASGIPALLEQVSWQNFHIGAADFAELTMNVDAESQTSYCSSIIWQFSLQEGEMDFLITRNGRIVNGPTRCTLHPMDQCNVSNEDKTSSWWKRSKSFSSTAEQSFGSLQTFHGGCIDHVTPGDIVVLRWDTSSSNVESQIRARASVIDLSKNKKLEQSDKYEVLQDTTTPEKPLPHLIEKNLLQRPSSDQPEALESHHKALIRNLEHTITDMIAIFMTQPDVPLHEGSVRAFILALEAILIDGIQLHLIRDSWPEAPYLAFLMETKRVLRDDRGLVAKVANTKSAKKGSFLGWTIARYFLFEAMNKNILHHAIENLIKRRSIIDSCYSQDASLYEYGQAKNVVSLLSALNGLKFSVDPQVASWDDSQVPFNICQRNPVDLTNDDDPVHFLKSLCNDAVNNVGYCFTSASNPNNTEFCSLQDCSISKYLLHTFEWEVADIRYPKSFKSFKLADSFSHDSRGSLKSIQICENVPNESFVVVAQFQLQAFDIFLSFSAQNVWKSPEDENAERAEREELTVPVQMFSSTFGTDVVFCSQNLKLKEKALFMQLDNSFSMLRSKRVQVRYAIVCRDQYDAAWTSCIEMAQSICWKQQSVLGEKRCTIVHDNQRREEEELVRNQIQEKASKEDRRILGMNASFFTKPVSYLRLGLLDSGKDTDECAQCMTVFSYFGRQFPCPSCHQIVCVECSRHRVSLRKAQEFDRVCDRCFLKHMDRMKFQRGQAKDTSNAESNAESAAFAALRVDPTMEKYFKMLSVGVPHSAVVQKMVQDEVEAAKVAQFAGGQLDLSHCPPSRRRQNSHPGSLGIARPPVQLRKIHWTSLETNRTKNTIWERVTEKKRLAPIAITPHDFEQLVSSFGQKSDHKDDSRPRSARKLLISALDSRRSRAISIGLKQVKSGGEYTQTIQAIKECDFELLPLEKLLRLKEITPNAVEIKRYSNFKGAVARLEEAERFLVYMCAIPRILEKVESMLFVAQFPTQVQEIRARVSVLTKACYQILNSERLARFFELILVTGNALNQGSDLQDAQGVTLASLIKLSETKSIDQKTTLQEFLVNLIHDRGEDDILKFIDDLDAISTAKRYSQLQCISHQQELLRGITKLKKEFQAELMFDKAQHAMIQKQRTVQGASLRRSSTYTDKSNSIAKLNNLKAVDSNNDTRINPQAALLAAIRQHKEPDAAQDDATPPERMASPKPIQHNLQSALLQSIRDAKKTESFDSTPQAAQLSLNKPPRAAFLASIKNAKRPKVKENTSSALYHSAEQPMEPYDAERNPFLKNIGKKLSEIQALYEYIDLKVESMITAWEATARYFGEASTTSSDHVFFLLDRLILDMKTTQLKRHRQRSQHPTFPANLEVGHQIVTKFGAGVVLTIRRSDRKIEVRFPWSQESFLQPTALLRTGDRVWCKTFGIGFIRETLFSRGFCCVRFPFGFGFVRTSDIIFHWNKALHRREWEALTLHERTHHSSFFPGDLVRTPFGVGEVCSISQRRSKRAHTKSPNTYDYVVVFRLMGHFERGWLASLKSPRGYCLSRQLKLQYTLEC</sequence>
<feature type="region of interest" description="Disordered" evidence="5">
    <location>
        <begin position="783"/>
        <end position="804"/>
    </location>
</feature>
<dbReference type="Gene3D" id="3.30.40.10">
    <property type="entry name" value="Zinc/RING finger domain, C3HC4 (zinc finger)"/>
    <property type="match status" value="1"/>
</dbReference>
<dbReference type="PROSITE" id="PS50826">
    <property type="entry name" value="RUN"/>
    <property type="match status" value="1"/>
</dbReference>
<dbReference type="PANTHER" id="PTHR46345:SF8">
    <property type="entry name" value="FORMIN 3, ISOFORM B"/>
    <property type="match status" value="1"/>
</dbReference>
<keyword evidence="3" id="KW-0862">Zinc</keyword>
<dbReference type="PANTHER" id="PTHR46345">
    <property type="entry name" value="INVERTED FORMIN-2"/>
    <property type="match status" value="1"/>
</dbReference>
<dbReference type="CDD" id="cd17682">
    <property type="entry name" value="RUN_RUFY4_like"/>
    <property type="match status" value="1"/>
</dbReference>
<dbReference type="Pfam" id="PF02759">
    <property type="entry name" value="RUN"/>
    <property type="match status" value="1"/>
</dbReference>
<dbReference type="EMBL" id="FR824152">
    <property type="protein sequence ID" value="CCA20927.1"/>
    <property type="molecule type" value="Genomic_DNA"/>
</dbReference>
<evidence type="ECO:0000256" key="2">
    <source>
        <dbReference type="ARBA" id="ARBA00022771"/>
    </source>
</evidence>
<dbReference type="InterPro" id="IPR017455">
    <property type="entry name" value="Znf_FYVE-rel"/>
</dbReference>
<evidence type="ECO:0000256" key="1">
    <source>
        <dbReference type="ARBA" id="ARBA00022723"/>
    </source>
</evidence>
<evidence type="ECO:0000256" key="4">
    <source>
        <dbReference type="PROSITE-ProRule" id="PRU00091"/>
    </source>
</evidence>
<dbReference type="InterPro" id="IPR004012">
    <property type="entry name" value="Run_dom"/>
</dbReference>
<dbReference type="Gene3D" id="1.20.58.900">
    <property type="match status" value="1"/>
</dbReference>